<dbReference type="InterPro" id="IPR033880">
    <property type="entry name" value="SPFH_YdjI"/>
</dbReference>
<dbReference type="KEGG" id="dwd:DSCW_09390"/>
<dbReference type="EMBL" id="AP021875">
    <property type="protein sequence ID" value="BBO73522.1"/>
    <property type="molecule type" value="Genomic_DNA"/>
</dbReference>
<dbReference type="Proteomes" id="UP000427769">
    <property type="component" value="Chromosome"/>
</dbReference>
<evidence type="ECO:0000313" key="4">
    <source>
        <dbReference type="Proteomes" id="UP000427769"/>
    </source>
</evidence>
<dbReference type="CDD" id="cd03408">
    <property type="entry name" value="SPFH_like_u1"/>
    <property type="match status" value="1"/>
</dbReference>
<gene>
    <name evidence="3" type="ORF">DSCW_09390</name>
</gene>
<feature type="domain" description="DZANK-type" evidence="1">
    <location>
        <begin position="331"/>
        <end position="379"/>
    </location>
</feature>
<dbReference type="AlphaFoldDB" id="A0A5K7YUQ4"/>
<dbReference type="Pfam" id="PF12773">
    <property type="entry name" value="DZR"/>
    <property type="match status" value="1"/>
</dbReference>
<reference evidence="3 4" key="1">
    <citation type="submission" date="2019-11" db="EMBL/GenBank/DDBJ databases">
        <title>Comparative genomics of hydrocarbon-degrading Desulfosarcina strains.</title>
        <authorList>
            <person name="Watanabe M."/>
            <person name="Kojima H."/>
            <person name="Fukui M."/>
        </authorList>
    </citation>
    <scope>NUCLEOTIDE SEQUENCE [LARGE SCALE GENOMIC DNA]</scope>
    <source>
        <strain evidence="3 4">PP31</strain>
    </source>
</reference>
<organism evidence="3 4">
    <name type="scientific">Desulfosarcina widdelii</name>
    <dbReference type="NCBI Taxonomy" id="947919"/>
    <lineage>
        <taxon>Bacteria</taxon>
        <taxon>Pseudomonadati</taxon>
        <taxon>Thermodesulfobacteriota</taxon>
        <taxon>Desulfobacteria</taxon>
        <taxon>Desulfobacterales</taxon>
        <taxon>Desulfosarcinaceae</taxon>
        <taxon>Desulfosarcina</taxon>
    </lineage>
</organism>
<feature type="domain" description="SPFH" evidence="2">
    <location>
        <begin position="23"/>
        <end position="234"/>
    </location>
</feature>
<sequence length="382" mass="42009">MQGDNRIFLENLEWFDESGQELVHRLPEKGSGEIKWGAQLTVRESQAGVFYYKGKAVEAFGAGRHTLKTGNIPILTKIASLPWGMNSPLRAEVYFVNMKVFTNLKWGTRDPVAFKDTELGLIRLRAFGVFNLQVVQPVLFINTMVGTQGMFTTEAIEEYLNRVIVSRFNDYMGETIDSILNLPAKYDELSEGLAKRLAEDFRHFGLGLTHLYMNAITPPPEVQKAIDDRSRMGVIDDMNKLMQMKSAMAMEKASEAQGEGGTGMGTSLGLMMPAMFAQYFNTAGKAAPPTEATAGSTGQQQTTCQECQCPIPLNAKFCPMCGHQQLVFIQCGNCGKNLTPNAKFCSRCGHPVEDSPKPVFCANCGAENLAGAKFCTQCGEKC</sequence>
<dbReference type="InterPro" id="IPR036013">
    <property type="entry name" value="Band_7/SPFH_dom_sf"/>
</dbReference>
<evidence type="ECO:0000313" key="3">
    <source>
        <dbReference type="EMBL" id="BBO73522.1"/>
    </source>
</evidence>
<dbReference type="PANTHER" id="PTHR37826">
    <property type="entry name" value="FLOTILLIN BAND_7_5 DOMAIN PROTEIN"/>
    <property type="match status" value="1"/>
</dbReference>
<dbReference type="PANTHER" id="PTHR37826:SF2">
    <property type="entry name" value="ZINC-RIBBON DOMAIN-CONTAINING PROTEIN"/>
    <property type="match status" value="1"/>
</dbReference>
<name>A0A5K7YUQ4_9BACT</name>
<evidence type="ECO:0000259" key="1">
    <source>
        <dbReference type="Pfam" id="PF12773"/>
    </source>
</evidence>
<evidence type="ECO:0000259" key="2">
    <source>
        <dbReference type="Pfam" id="PF13421"/>
    </source>
</evidence>
<accession>A0A5K7YUQ4</accession>
<dbReference type="SUPFAM" id="SSF117892">
    <property type="entry name" value="Band 7/SPFH domain"/>
    <property type="match status" value="1"/>
</dbReference>
<dbReference type="RefSeq" id="WP_155302620.1">
    <property type="nucleotide sequence ID" value="NZ_AP021875.1"/>
</dbReference>
<dbReference type="InterPro" id="IPR025874">
    <property type="entry name" value="DZR"/>
</dbReference>
<dbReference type="Pfam" id="PF13421">
    <property type="entry name" value="Band_7_1"/>
    <property type="match status" value="1"/>
</dbReference>
<proteinExistence type="predicted"/>
<dbReference type="OrthoDB" id="9764015at2"/>
<protein>
    <submittedName>
        <fullName evidence="3">Virion core protein (Lumpy skin disease virus)</fullName>
    </submittedName>
</protein>
<keyword evidence="4" id="KW-1185">Reference proteome</keyword>